<accession>A0ABY8X0Z4</accession>
<dbReference type="InterPro" id="IPR002937">
    <property type="entry name" value="Amino_oxidase"/>
</dbReference>
<proteinExistence type="predicted"/>
<evidence type="ECO:0000313" key="2">
    <source>
        <dbReference type="EMBL" id="WIO46353.1"/>
    </source>
</evidence>
<gene>
    <name evidence="2" type="ORF">SEML1_0755</name>
</gene>
<feature type="domain" description="Amine oxidase" evidence="1">
    <location>
        <begin position="126"/>
        <end position="347"/>
    </location>
</feature>
<dbReference type="Gene3D" id="3.50.50.60">
    <property type="entry name" value="FAD/NAD(P)-binding domain"/>
    <property type="match status" value="1"/>
</dbReference>
<keyword evidence="3" id="KW-1185">Reference proteome</keyword>
<protein>
    <recommendedName>
        <fullName evidence="1">Amine oxidase domain-containing protein</fullName>
    </recommendedName>
</protein>
<reference evidence="2 3" key="1">
    <citation type="journal article" date="2023" name="Cell">
        <title>Genetic manipulation of Patescibacteria provides mechanistic insights into microbial dark matter and the epibiotic lifestyle.</title>
        <authorList>
            <person name="Wang Y."/>
            <person name="Gallagher L.A."/>
            <person name="Andrade P.A."/>
            <person name="Liu A."/>
            <person name="Humphreys I.R."/>
            <person name="Turkarslan S."/>
            <person name="Cutler K.J."/>
            <person name="Arrieta-Ortiz M.L."/>
            <person name="Li Y."/>
            <person name="Radey M.C."/>
            <person name="McLean J.S."/>
            <person name="Cong Q."/>
            <person name="Baker D."/>
            <person name="Baliga N.S."/>
            <person name="Peterson S.B."/>
            <person name="Mougous J.D."/>
        </authorList>
    </citation>
    <scope>NUCLEOTIDE SEQUENCE [LARGE SCALE GENOMIC DNA]</scope>
    <source>
        <strain evidence="2 3">ML1</strain>
    </source>
</reference>
<evidence type="ECO:0000259" key="1">
    <source>
        <dbReference type="Pfam" id="PF01593"/>
    </source>
</evidence>
<name>A0ABY8X0Z4_9BACT</name>
<dbReference type="RefSeq" id="WP_376754437.1">
    <property type="nucleotide sequence ID" value="NZ_CP124550.1"/>
</dbReference>
<dbReference type="SUPFAM" id="SSF51971">
    <property type="entry name" value="Nucleotide-binding domain"/>
    <property type="match status" value="1"/>
</dbReference>
<dbReference type="Pfam" id="PF01593">
    <property type="entry name" value="Amino_oxidase"/>
    <property type="match status" value="1"/>
</dbReference>
<sequence>MNGNYNKYPLQESVYLKEFGLVGFPIQRNLIDLPKETTKQVLSQIELSMKHNVTPATYKEWLLAHYGEYLTNNVLLPYEEKKWQISLDRLDYTWALSQPASVPITEIKRGAIQKLPPKKHYYYPQRGAITTLTKTISQQAGKILLNHKVESVNVSRKTVTANGKIFQYDTPVSTLPLYYMLDITQGDDKKPEGYCSTLKQLDIRVFHLVFGGNHKLDGTAIYFPEDSFIFRRVSVLQNLCPALARDGYTPISVEVSLGDKTKAMTRYKMQQLVVNQLRHIEQFKSLGDPVDITIQDIQNAYPLPLIGLNETVDKVHEFYLTKRIYPCGRGGNYDYCNSDTAYRQGKEAVLLAFNNQQRSTL</sequence>
<dbReference type="PANTHER" id="PTHR21197:SF0">
    <property type="entry name" value="UDP-GALACTOPYRANOSE MUTASE"/>
    <property type="match status" value="1"/>
</dbReference>
<evidence type="ECO:0000313" key="3">
    <source>
        <dbReference type="Proteomes" id="UP001177295"/>
    </source>
</evidence>
<dbReference type="PANTHER" id="PTHR21197">
    <property type="entry name" value="UDP-GALACTOPYRANOSE MUTASE"/>
    <property type="match status" value="1"/>
</dbReference>
<dbReference type="InterPro" id="IPR036188">
    <property type="entry name" value="FAD/NAD-bd_sf"/>
</dbReference>
<dbReference type="Proteomes" id="UP001177295">
    <property type="component" value="Chromosome"/>
</dbReference>
<organism evidence="2 3">
    <name type="scientific">Candidatus Southlakia epibionticum</name>
    <dbReference type="NCBI Taxonomy" id="3043284"/>
    <lineage>
        <taxon>Bacteria</taxon>
        <taxon>Candidatus Saccharimonadota</taxon>
        <taxon>Candidatus Saccharimonadia</taxon>
        <taxon>Candidatus Saccharimonadales</taxon>
        <taxon>Candidatus Saccharimonadaceae</taxon>
        <taxon>Candidatus Southlakia</taxon>
    </lineage>
</organism>
<dbReference type="EMBL" id="CP124550">
    <property type="protein sequence ID" value="WIO46353.1"/>
    <property type="molecule type" value="Genomic_DNA"/>
</dbReference>